<evidence type="ECO:0000313" key="6">
    <source>
        <dbReference type="EMBL" id="MFC6238867.1"/>
    </source>
</evidence>
<dbReference type="EMBL" id="JBHSTI010000008">
    <property type="protein sequence ID" value="MFC6238867.1"/>
    <property type="molecule type" value="Genomic_DNA"/>
</dbReference>
<dbReference type="InterPro" id="IPR016032">
    <property type="entry name" value="Sig_transdc_resp-reg_C-effctor"/>
</dbReference>
<dbReference type="InterPro" id="IPR001867">
    <property type="entry name" value="OmpR/PhoB-type_DNA-bd"/>
</dbReference>
<feature type="DNA-binding region" description="OmpR/PhoB-type" evidence="3">
    <location>
        <begin position="125"/>
        <end position="225"/>
    </location>
</feature>
<keyword evidence="7" id="KW-1185">Reference proteome</keyword>
<dbReference type="InterPro" id="IPR001789">
    <property type="entry name" value="Sig_transdc_resp-reg_receiver"/>
</dbReference>
<keyword evidence="2" id="KW-0597">Phosphoprotein</keyword>
<dbReference type="Proteomes" id="UP001596138">
    <property type="component" value="Unassembled WGS sequence"/>
</dbReference>
<dbReference type="SMART" id="SM00448">
    <property type="entry name" value="REC"/>
    <property type="match status" value="1"/>
</dbReference>
<dbReference type="PANTHER" id="PTHR48111:SF50">
    <property type="entry name" value="KDP OPERON TRANSCRIPTIONAL REGULATORY PROTEIN KDPE"/>
    <property type="match status" value="1"/>
</dbReference>
<reference evidence="7" key="1">
    <citation type="journal article" date="2019" name="Int. J. Syst. Evol. Microbiol.">
        <title>The Global Catalogue of Microorganisms (GCM) 10K type strain sequencing project: providing services to taxonomists for standard genome sequencing and annotation.</title>
        <authorList>
            <consortium name="The Broad Institute Genomics Platform"/>
            <consortium name="The Broad Institute Genome Sequencing Center for Infectious Disease"/>
            <person name="Wu L."/>
            <person name="Ma J."/>
        </authorList>
    </citation>
    <scope>NUCLEOTIDE SEQUENCE [LARGE SCALE GENOMIC DNA]</scope>
    <source>
        <strain evidence="7">CGMCC 4.7317</strain>
    </source>
</reference>
<accession>A0ABW1T4S2</accession>
<evidence type="ECO:0000313" key="7">
    <source>
        <dbReference type="Proteomes" id="UP001596138"/>
    </source>
</evidence>
<dbReference type="SUPFAM" id="SSF46894">
    <property type="entry name" value="C-terminal effector domain of the bipartite response regulators"/>
    <property type="match status" value="1"/>
</dbReference>
<dbReference type="Gene3D" id="6.10.250.690">
    <property type="match status" value="1"/>
</dbReference>
<evidence type="ECO:0000259" key="5">
    <source>
        <dbReference type="PROSITE" id="PS51755"/>
    </source>
</evidence>
<dbReference type="InterPro" id="IPR036388">
    <property type="entry name" value="WH-like_DNA-bd_sf"/>
</dbReference>
<evidence type="ECO:0000256" key="3">
    <source>
        <dbReference type="PROSITE-ProRule" id="PRU01091"/>
    </source>
</evidence>
<dbReference type="InterPro" id="IPR011006">
    <property type="entry name" value="CheY-like_superfamily"/>
</dbReference>
<dbReference type="Gene3D" id="3.40.50.2300">
    <property type="match status" value="1"/>
</dbReference>
<name>A0ABW1T4S2_9ACTN</name>
<feature type="domain" description="OmpR/PhoB-type" evidence="5">
    <location>
        <begin position="125"/>
        <end position="225"/>
    </location>
</feature>
<protein>
    <submittedName>
        <fullName evidence="6">Response regulator</fullName>
    </submittedName>
</protein>
<dbReference type="CDD" id="cd00383">
    <property type="entry name" value="trans_reg_C"/>
    <property type="match status" value="1"/>
</dbReference>
<dbReference type="PROSITE" id="PS50110">
    <property type="entry name" value="RESPONSE_REGULATORY"/>
    <property type="match status" value="1"/>
</dbReference>
<sequence>MTELLVVEDDEQLRRALVLTLRSRGHSVTASGSGVEAAALATSRRFDVVILDLGLPDLDGIAVIEQVRASSGVPIVVLSARRDQADKVTALDAGADDYLTKPFGMEELLARIRAAQRRAGPVTSAGTVTTPDFAVDLGRKSVRTTDGTEVHLTPTEWGVLEVLVRADGLLVPGADLLAQVWGPAYGSQTNYLRVYLAQLRRKLEPDPSHPRYLITAAGLGYRFDVTGSGSA</sequence>
<dbReference type="Pfam" id="PF00486">
    <property type="entry name" value="Trans_reg_C"/>
    <property type="match status" value="1"/>
</dbReference>
<proteinExistence type="predicted"/>
<organism evidence="6 7">
    <name type="scientific">Longivirga aurantiaca</name>
    <dbReference type="NCBI Taxonomy" id="1837743"/>
    <lineage>
        <taxon>Bacteria</taxon>
        <taxon>Bacillati</taxon>
        <taxon>Actinomycetota</taxon>
        <taxon>Actinomycetes</taxon>
        <taxon>Sporichthyales</taxon>
        <taxon>Sporichthyaceae</taxon>
        <taxon>Longivirga</taxon>
    </lineage>
</organism>
<dbReference type="Pfam" id="PF00072">
    <property type="entry name" value="Response_reg"/>
    <property type="match status" value="1"/>
</dbReference>
<dbReference type="Gene3D" id="1.10.10.10">
    <property type="entry name" value="Winged helix-like DNA-binding domain superfamily/Winged helix DNA-binding domain"/>
    <property type="match status" value="1"/>
</dbReference>
<comment type="caution">
    <text evidence="6">The sequence shown here is derived from an EMBL/GenBank/DDBJ whole genome shotgun (WGS) entry which is preliminary data.</text>
</comment>
<dbReference type="PROSITE" id="PS51755">
    <property type="entry name" value="OMPR_PHOB"/>
    <property type="match status" value="1"/>
</dbReference>
<dbReference type="InterPro" id="IPR039420">
    <property type="entry name" value="WalR-like"/>
</dbReference>
<feature type="domain" description="Response regulatory" evidence="4">
    <location>
        <begin position="3"/>
        <end position="116"/>
    </location>
</feature>
<keyword evidence="1 3" id="KW-0238">DNA-binding</keyword>
<gene>
    <name evidence="6" type="ORF">ACFQGU_13340</name>
</gene>
<feature type="modified residue" description="4-aspartylphosphate" evidence="2">
    <location>
        <position position="52"/>
    </location>
</feature>
<dbReference type="SUPFAM" id="SSF52172">
    <property type="entry name" value="CheY-like"/>
    <property type="match status" value="1"/>
</dbReference>
<evidence type="ECO:0000256" key="2">
    <source>
        <dbReference type="PROSITE-ProRule" id="PRU00169"/>
    </source>
</evidence>
<dbReference type="RefSeq" id="WP_386767443.1">
    <property type="nucleotide sequence ID" value="NZ_JBHSTI010000008.1"/>
</dbReference>
<evidence type="ECO:0000259" key="4">
    <source>
        <dbReference type="PROSITE" id="PS50110"/>
    </source>
</evidence>
<evidence type="ECO:0000256" key="1">
    <source>
        <dbReference type="ARBA" id="ARBA00023125"/>
    </source>
</evidence>
<dbReference type="SMART" id="SM00862">
    <property type="entry name" value="Trans_reg_C"/>
    <property type="match status" value="1"/>
</dbReference>
<dbReference type="PANTHER" id="PTHR48111">
    <property type="entry name" value="REGULATOR OF RPOS"/>
    <property type="match status" value="1"/>
</dbReference>